<proteinExistence type="predicted"/>
<reference evidence="1 2" key="1">
    <citation type="submission" date="2019-03" db="EMBL/GenBank/DDBJ databases">
        <title>Genomic Encyclopedia of Archaeal and Bacterial Type Strains, Phase II (KMG-II): from individual species to whole genera.</title>
        <authorList>
            <person name="Goeker M."/>
        </authorList>
    </citation>
    <scope>NUCLEOTIDE SEQUENCE [LARGE SCALE GENOMIC DNA]</scope>
    <source>
        <strain evidence="1 2">DSM 19035</strain>
    </source>
</reference>
<name>A0A4R6SY34_9SPHI</name>
<dbReference type="OrthoDB" id="9798714at2"/>
<organism evidence="1 2">
    <name type="scientific">Pedobacter metabolipauper</name>
    <dbReference type="NCBI Taxonomy" id="425513"/>
    <lineage>
        <taxon>Bacteria</taxon>
        <taxon>Pseudomonadati</taxon>
        <taxon>Bacteroidota</taxon>
        <taxon>Sphingobacteriia</taxon>
        <taxon>Sphingobacteriales</taxon>
        <taxon>Sphingobacteriaceae</taxon>
        <taxon>Pedobacter</taxon>
    </lineage>
</organism>
<keyword evidence="2" id="KW-1185">Reference proteome</keyword>
<evidence type="ECO:0000313" key="2">
    <source>
        <dbReference type="Proteomes" id="UP000295620"/>
    </source>
</evidence>
<dbReference type="Proteomes" id="UP000295620">
    <property type="component" value="Unassembled WGS sequence"/>
</dbReference>
<protein>
    <submittedName>
        <fullName evidence="1">Uncharacterized protein</fullName>
    </submittedName>
</protein>
<comment type="caution">
    <text evidence="1">The sequence shown here is derived from an EMBL/GenBank/DDBJ whole genome shotgun (WGS) entry which is preliminary data.</text>
</comment>
<accession>A0A4R6SY34</accession>
<dbReference type="EMBL" id="SNYC01000003">
    <property type="protein sequence ID" value="TDQ10922.1"/>
    <property type="molecule type" value="Genomic_DNA"/>
</dbReference>
<sequence length="877" mass="100160">MNVQLSFGSFSKAGLCAIIFLFSSVFGFSQQQKWYTHKDTVNNFIVDFPSAPVKKPAKGFSVEFEYNDKANGILYTSTALYTGRVVGGTADQLLSEMLNKYLEGDQIKLQYKKKLGSDTLAKMEAGLKKDNKFIRVIYYLKNDVFYALSAESLTNNLDEGSPEYFFNSFKITATALPKTSSWVMYKNSEGAFRINLPGTPQEAINEVLNKENPGYPSYVMNMFMSTDKSNMANYIVRYNDYPAGTYIKDKDLTFKMLIDDLKGKGKVEEEVRVIFKGGYEGRTIVISSMDTSLEIQIFIRGNRVYLLMRQNMKGNETIKSDFFDSFDFEKYAPNEGVVFSRENVSLRMPSEPISVPNEDEDYKGMVQNTKSYYVVNKNSGGLYGLDQGTLGKYARIKNMDTLYQRVFKSLTAADSSNYILSDVFSGNVKGKEYYSKDTANAIDRKIRVFINNDQYYVQSAFVSSEEMNSPQSAEFFNSLKFGPHNAFDQKSSKASLLFEDSKSTDSITHLKVLAAFNYYEFDKEELPLIYDALKLKYADDTTSNGVRALLIRQLTELNDGRTVTFLKELFQDAGNTDVIKAEVLPAIVGVDKNNYDWYFNSLLTATPLKLKEYWDLFTPLNDSLSYAATNFDKLLTLLKVDQYRLHVLDLVVDMLSDEDKSSYLAAIESRKEKITERAMDDVVVKKSKLDYSSFLILYRYLYILPEVKMPQLTDEFTKKIFSLDSAEYLHTIAFAARIKSGLPLDPAMLSAQLDSLSTRYDIMSAFNAIGKLESVPVKYRKHEEFAKLILYNYLVDDYDAPNSIRLLGKVMDDKDIYYAFEFNYLEEQVIKTYIGICGPFDNKSGKLNFEGYTGYTNFEEKTEDWLKQAKALIEEMK</sequence>
<evidence type="ECO:0000313" key="1">
    <source>
        <dbReference type="EMBL" id="TDQ10922.1"/>
    </source>
</evidence>
<dbReference type="AlphaFoldDB" id="A0A4R6SY34"/>
<gene>
    <name evidence="1" type="ORF">ATK78_0030</name>
</gene>
<dbReference type="RefSeq" id="WP_133574046.1">
    <property type="nucleotide sequence ID" value="NZ_SNYC01000003.1"/>
</dbReference>